<feature type="non-terminal residue" evidence="4">
    <location>
        <position position="72"/>
    </location>
</feature>
<dbReference type="SMART" id="SM00254">
    <property type="entry name" value="ShKT"/>
    <property type="match status" value="1"/>
</dbReference>
<comment type="caution">
    <text evidence="1">Lacks conserved residue(s) required for the propagation of feature annotation.</text>
</comment>
<dbReference type="EMBL" id="CATQJA010002659">
    <property type="protein sequence ID" value="CAJ0580266.1"/>
    <property type="molecule type" value="Genomic_DNA"/>
</dbReference>
<dbReference type="PANTHER" id="PTHR21724:SF0">
    <property type="entry name" value="SHKT DOMAIN-CONTAINING PROTEIN"/>
    <property type="match status" value="1"/>
</dbReference>
<evidence type="ECO:0000313" key="4">
    <source>
        <dbReference type="EMBL" id="CAJ0580266.1"/>
    </source>
</evidence>
<feature type="signal peptide" evidence="2">
    <location>
        <begin position="1"/>
        <end position="20"/>
    </location>
</feature>
<dbReference type="Gene3D" id="1.10.10.1940">
    <property type="match status" value="1"/>
</dbReference>
<protein>
    <recommendedName>
        <fullName evidence="3">ShKT domain-containing protein</fullName>
    </recommendedName>
</protein>
<comment type="caution">
    <text evidence="4">The sequence shown here is derived from an EMBL/GenBank/DDBJ whole genome shotgun (WGS) entry which is preliminary data.</text>
</comment>
<accession>A0AA36D3X9</accession>
<dbReference type="Proteomes" id="UP001177023">
    <property type="component" value="Unassembled WGS sequence"/>
</dbReference>
<gene>
    <name evidence="4" type="ORF">MSPICULIGERA_LOCUS18464</name>
</gene>
<feature type="chain" id="PRO_5041234006" description="ShKT domain-containing protein" evidence="2">
    <location>
        <begin position="21"/>
        <end position="72"/>
    </location>
</feature>
<sequence>MVSAYSAIILAAIGISLASACTDTNTNCANWSKNGFCTSSFYTPAQKSQYCPSTCNLCGSVTGSTCSDSNAK</sequence>
<dbReference type="Pfam" id="PF01549">
    <property type="entry name" value="ShK"/>
    <property type="match status" value="1"/>
</dbReference>
<evidence type="ECO:0000313" key="5">
    <source>
        <dbReference type="Proteomes" id="UP001177023"/>
    </source>
</evidence>
<evidence type="ECO:0000256" key="2">
    <source>
        <dbReference type="SAM" id="SignalP"/>
    </source>
</evidence>
<name>A0AA36D3X9_9BILA</name>
<dbReference type="InterPro" id="IPR003582">
    <property type="entry name" value="ShKT_dom"/>
</dbReference>
<organism evidence="4 5">
    <name type="scientific">Mesorhabditis spiculigera</name>
    <dbReference type="NCBI Taxonomy" id="96644"/>
    <lineage>
        <taxon>Eukaryota</taxon>
        <taxon>Metazoa</taxon>
        <taxon>Ecdysozoa</taxon>
        <taxon>Nematoda</taxon>
        <taxon>Chromadorea</taxon>
        <taxon>Rhabditida</taxon>
        <taxon>Rhabditina</taxon>
        <taxon>Rhabditomorpha</taxon>
        <taxon>Rhabditoidea</taxon>
        <taxon>Rhabditidae</taxon>
        <taxon>Mesorhabditinae</taxon>
        <taxon>Mesorhabditis</taxon>
    </lineage>
</organism>
<evidence type="ECO:0000259" key="3">
    <source>
        <dbReference type="PROSITE" id="PS51670"/>
    </source>
</evidence>
<feature type="domain" description="ShKT" evidence="3">
    <location>
        <begin position="21"/>
        <end position="58"/>
    </location>
</feature>
<reference evidence="4" key="1">
    <citation type="submission" date="2023-06" db="EMBL/GenBank/DDBJ databases">
        <authorList>
            <person name="Delattre M."/>
        </authorList>
    </citation>
    <scope>NUCLEOTIDE SEQUENCE</scope>
    <source>
        <strain evidence="4">AF72</strain>
    </source>
</reference>
<dbReference type="AlphaFoldDB" id="A0AA36D3X9"/>
<keyword evidence="5" id="KW-1185">Reference proteome</keyword>
<keyword evidence="2" id="KW-0732">Signal</keyword>
<proteinExistence type="predicted"/>
<evidence type="ECO:0000256" key="1">
    <source>
        <dbReference type="PROSITE-ProRule" id="PRU01005"/>
    </source>
</evidence>
<dbReference type="PROSITE" id="PS51670">
    <property type="entry name" value="SHKT"/>
    <property type="match status" value="1"/>
</dbReference>
<dbReference type="PANTHER" id="PTHR21724">
    <property type="entry name" value="SHKT DOMAIN-CONTAINING PROTEIN"/>
    <property type="match status" value="1"/>
</dbReference>